<protein>
    <submittedName>
        <fullName evidence="2">Uncharacterized protein</fullName>
    </submittedName>
</protein>
<keyword evidence="3" id="KW-1185">Reference proteome</keyword>
<feature type="region of interest" description="Disordered" evidence="1">
    <location>
        <begin position="82"/>
        <end position="118"/>
    </location>
</feature>
<organism evidence="2 3">
    <name type="scientific">Nonomuraea solani</name>
    <dbReference type="NCBI Taxonomy" id="1144553"/>
    <lineage>
        <taxon>Bacteria</taxon>
        <taxon>Bacillati</taxon>
        <taxon>Actinomycetota</taxon>
        <taxon>Actinomycetes</taxon>
        <taxon>Streptosporangiales</taxon>
        <taxon>Streptosporangiaceae</taxon>
        <taxon>Nonomuraea</taxon>
    </lineage>
</organism>
<dbReference type="Proteomes" id="UP000236732">
    <property type="component" value="Unassembled WGS sequence"/>
</dbReference>
<evidence type="ECO:0000313" key="3">
    <source>
        <dbReference type="Proteomes" id="UP000236732"/>
    </source>
</evidence>
<gene>
    <name evidence="2" type="ORF">SAMN05444920_1555</name>
</gene>
<feature type="compositionally biased region" description="Basic residues" evidence="1">
    <location>
        <begin position="92"/>
        <end position="101"/>
    </location>
</feature>
<evidence type="ECO:0000256" key="1">
    <source>
        <dbReference type="SAM" id="MobiDB-lite"/>
    </source>
</evidence>
<dbReference type="EMBL" id="FNVT01000055">
    <property type="protein sequence ID" value="SEH04055.1"/>
    <property type="molecule type" value="Genomic_DNA"/>
</dbReference>
<proteinExistence type="predicted"/>
<accession>A0A1H6F4V4</accession>
<reference evidence="2 3" key="1">
    <citation type="submission" date="2016-10" db="EMBL/GenBank/DDBJ databases">
        <authorList>
            <person name="de Groot N.N."/>
        </authorList>
    </citation>
    <scope>NUCLEOTIDE SEQUENCE [LARGE SCALE GENOMIC DNA]</scope>
    <source>
        <strain evidence="2 3">CGMCC 4.7037</strain>
    </source>
</reference>
<name>A0A1H6F4V4_9ACTN</name>
<evidence type="ECO:0000313" key="2">
    <source>
        <dbReference type="EMBL" id="SEH04055.1"/>
    </source>
</evidence>
<sequence length="118" mass="13199">MHDNVRRALTVVLSRHTAGDVIRYSELFPTVRALGISVERVAEVLTAMGVLIDDRRPSFEAWLKRKLDGLGDGIRAETEHWLRTLHQGGPRTKARKGGHRLGSHEQRPAHPPDLVTAL</sequence>
<dbReference type="AlphaFoldDB" id="A0A1H6F4V4"/>